<sequence length="272" mass="29726">MNMNMEIETLIEIGVEIRDVVRSFIHENVDYGEMVVQRPKDITRRIDMTAEQALDDALLNRGLSARIISEELGDRIVGKKPGFMLVFDPIDGSTNATCGIPFFCTSLAYTEKTDAATFEDISMAVICDIQGNIYHAVRGRGAFLNGKRVTDKKRGTRPKPVVSVYSYGVPYVPPGLIEFEKTIILRALGSIALDMCFVADGTLDGVVDTRGLVSGYDIMASALILKESGGSLTDIKGQVISGDVRTTGMSITGTKNKKLHDRIVRVLSKKEA</sequence>
<dbReference type="RefSeq" id="WP_052368943.1">
    <property type="nucleotide sequence ID" value="NZ_JMIY01000007.1"/>
</dbReference>
<comment type="cofactor">
    <cofactor evidence="5">
        <name>Mg(2+)</name>
        <dbReference type="ChEBI" id="CHEBI:18420"/>
    </cofactor>
</comment>
<dbReference type="Gene3D" id="3.40.190.80">
    <property type="match status" value="1"/>
</dbReference>
<organism evidence="6 7">
    <name type="scientific">Candidatus Methanoperedens nitratireducens</name>
    <dbReference type="NCBI Taxonomy" id="1392998"/>
    <lineage>
        <taxon>Archaea</taxon>
        <taxon>Methanobacteriati</taxon>
        <taxon>Methanobacteriota</taxon>
        <taxon>Stenosarchaea group</taxon>
        <taxon>Methanomicrobia</taxon>
        <taxon>Methanosarcinales</taxon>
        <taxon>ANME-2 cluster</taxon>
        <taxon>Candidatus Methanoperedentaceae</taxon>
        <taxon>Candidatus Methanoperedens</taxon>
    </lineage>
</organism>
<keyword evidence="5" id="KW-0479">Metal-binding</keyword>
<evidence type="ECO:0000313" key="7">
    <source>
        <dbReference type="Proteomes" id="UP000027153"/>
    </source>
</evidence>
<feature type="binding site" evidence="5">
    <location>
        <position position="88"/>
    </location>
    <ligand>
        <name>Mg(2+)</name>
        <dbReference type="ChEBI" id="CHEBI:18420"/>
        <label>1</label>
        <note>catalytic</note>
    </ligand>
</feature>
<keyword evidence="3" id="KW-0119">Carbohydrate metabolism</keyword>
<feature type="binding site" evidence="5">
    <location>
        <position position="217"/>
    </location>
    <ligand>
        <name>Mg(2+)</name>
        <dbReference type="ChEBI" id="CHEBI:18420"/>
        <label>1</label>
        <note>catalytic</note>
    </ligand>
</feature>
<evidence type="ECO:0000313" key="6">
    <source>
        <dbReference type="EMBL" id="KCZ70882.1"/>
    </source>
</evidence>
<feature type="binding site" evidence="5">
    <location>
        <position position="90"/>
    </location>
    <ligand>
        <name>Mg(2+)</name>
        <dbReference type="ChEBI" id="CHEBI:18420"/>
        <label>2</label>
    </ligand>
</feature>
<dbReference type="PANTHER" id="PTHR20854:SF4">
    <property type="entry name" value="INOSITOL-1-MONOPHOSPHATASE-RELATED"/>
    <property type="match status" value="1"/>
</dbReference>
<evidence type="ECO:0000256" key="3">
    <source>
        <dbReference type="ARBA" id="ARBA00023277"/>
    </source>
</evidence>
<dbReference type="Proteomes" id="UP000027153">
    <property type="component" value="Unassembled WGS sequence"/>
</dbReference>
<dbReference type="Gene3D" id="3.30.540.10">
    <property type="entry name" value="Fructose-1,6-Bisphosphatase, subunit A, domain 1"/>
    <property type="match status" value="1"/>
</dbReference>
<feature type="binding site" evidence="5">
    <location>
        <position position="91"/>
    </location>
    <ligand>
        <name>Mg(2+)</name>
        <dbReference type="ChEBI" id="CHEBI:18420"/>
        <label>1</label>
        <note>catalytic</note>
    </ligand>
</feature>
<accession>A0A062V0I4</accession>
<keyword evidence="6" id="KW-0378">Hydrolase</keyword>
<dbReference type="OrthoDB" id="58111at2157"/>
<dbReference type="EC" id="3.1.3.11" evidence="2"/>
<keyword evidence="5" id="KW-0460">Magnesium</keyword>
<dbReference type="GO" id="GO:0046872">
    <property type="term" value="F:metal ion binding"/>
    <property type="evidence" value="ECO:0007669"/>
    <property type="project" value="UniProtKB-KW"/>
</dbReference>
<dbReference type="AlphaFoldDB" id="A0A062V0I4"/>
<comment type="similarity">
    <text evidence="4">Belongs to the inositol monophosphatase superfamily. FBPase class 4 family.</text>
</comment>
<proteinExistence type="inferred from homology"/>
<dbReference type="InterPro" id="IPR000760">
    <property type="entry name" value="Inositol_monophosphatase-like"/>
</dbReference>
<dbReference type="PRINTS" id="PR00377">
    <property type="entry name" value="IMPHPHTASES"/>
</dbReference>
<protein>
    <recommendedName>
        <fullName evidence="2">fructose-bisphosphatase</fullName>
        <ecNumber evidence="2">3.1.3.11</ecNumber>
    </recommendedName>
</protein>
<name>A0A062V0I4_9EURY</name>
<evidence type="ECO:0000256" key="1">
    <source>
        <dbReference type="ARBA" id="ARBA00001273"/>
    </source>
</evidence>
<dbReference type="EMBL" id="JMIY01000007">
    <property type="protein sequence ID" value="KCZ70882.1"/>
    <property type="molecule type" value="Genomic_DNA"/>
</dbReference>
<reference evidence="6 7" key="1">
    <citation type="journal article" date="2013" name="Nature">
        <title>Anaerobic oxidation of methane coupled to nitrate reduction in a novel archaeal lineage.</title>
        <authorList>
            <person name="Haroon M.F."/>
            <person name="Hu S."/>
            <person name="Shi Y."/>
            <person name="Imelfort M."/>
            <person name="Keller J."/>
            <person name="Hugenholtz P."/>
            <person name="Yuan Z."/>
            <person name="Tyson G.W."/>
        </authorList>
    </citation>
    <scope>NUCLEOTIDE SEQUENCE [LARGE SCALE GENOMIC DNA]</scope>
    <source>
        <strain evidence="6 7">ANME-2d</strain>
    </source>
</reference>
<gene>
    <name evidence="6" type="ORF">ANME2D_02908</name>
</gene>
<keyword evidence="7" id="KW-1185">Reference proteome</keyword>
<evidence type="ECO:0000256" key="5">
    <source>
        <dbReference type="PIRSR" id="PIRSR600760-2"/>
    </source>
</evidence>
<dbReference type="Pfam" id="PF00459">
    <property type="entry name" value="Inositol_P"/>
    <property type="match status" value="1"/>
</dbReference>
<dbReference type="GO" id="GO:0006020">
    <property type="term" value="P:inositol metabolic process"/>
    <property type="evidence" value="ECO:0007669"/>
    <property type="project" value="TreeGrafter"/>
</dbReference>
<evidence type="ECO:0000256" key="2">
    <source>
        <dbReference type="ARBA" id="ARBA00013093"/>
    </source>
</evidence>
<dbReference type="SUPFAM" id="SSF56655">
    <property type="entry name" value="Carbohydrate phosphatase"/>
    <property type="match status" value="1"/>
</dbReference>
<comment type="catalytic activity">
    <reaction evidence="1">
        <text>beta-D-fructose 1,6-bisphosphate + H2O = beta-D-fructose 6-phosphate + phosphate</text>
        <dbReference type="Rhea" id="RHEA:11064"/>
        <dbReference type="ChEBI" id="CHEBI:15377"/>
        <dbReference type="ChEBI" id="CHEBI:32966"/>
        <dbReference type="ChEBI" id="CHEBI:43474"/>
        <dbReference type="ChEBI" id="CHEBI:57634"/>
        <dbReference type="EC" id="3.1.3.11"/>
    </reaction>
</comment>
<dbReference type="GO" id="GO:0008934">
    <property type="term" value="F:inositol monophosphate 1-phosphatase activity"/>
    <property type="evidence" value="ECO:0007669"/>
    <property type="project" value="TreeGrafter"/>
</dbReference>
<evidence type="ECO:0000256" key="4">
    <source>
        <dbReference type="ARBA" id="ARBA00038103"/>
    </source>
</evidence>
<feature type="binding site" evidence="5">
    <location>
        <position position="70"/>
    </location>
    <ligand>
        <name>Mg(2+)</name>
        <dbReference type="ChEBI" id="CHEBI:18420"/>
        <label>1</label>
        <note>catalytic</note>
    </ligand>
</feature>
<comment type="caution">
    <text evidence="6">The sequence shown here is derived from an EMBL/GenBank/DDBJ whole genome shotgun (WGS) entry which is preliminary data.</text>
</comment>
<dbReference type="GO" id="GO:0042132">
    <property type="term" value="F:fructose 1,6-bisphosphate 1-phosphatase activity"/>
    <property type="evidence" value="ECO:0007669"/>
    <property type="project" value="UniProtKB-EC"/>
</dbReference>
<dbReference type="GO" id="GO:0007165">
    <property type="term" value="P:signal transduction"/>
    <property type="evidence" value="ECO:0007669"/>
    <property type="project" value="TreeGrafter"/>
</dbReference>
<dbReference type="PANTHER" id="PTHR20854">
    <property type="entry name" value="INOSITOL MONOPHOSPHATASE"/>
    <property type="match status" value="1"/>
</dbReference>